<dbReference type="Gene3D" id="3.30.710.10">
    <property type="entry name" value="Potassium Channel Kv1.1, Chain A"/>
    <property type="match status" value="1"/>
</dbReference>
<evidence type="ECO:0000313" key="2">
    <source>
        <dbReference type="EMBL" id="KAK6980685.1"/>
    </source>
</evidence>
<dbReference type="SUPFAM" id="SSF54695">
    <property type="entry name" value="POZ domain"/>
    <property type="match status" value="1"/>
</dbReference>
<keyword evidence="3" id="KW-1185">Reference proteome</keyword>
<proteinExistence type="predicted"/>
<organism evidence="2 3">
    <name type="scientific">Favolaschia claudopus</name>
    <dbReference type="NCBI Taxonomy" id="2862362"/>
    <lineage>
        <taxon>Eukaryota</taxon>
        <taxon>Fungi</taxon>
        <taxon>Dikarya</taxon>
        <taxon>Basidiomycota</taxon>
        <taxon>Agaricomycotina</taxon>
        <taxon>Agaricomycetes</taxon>
        <taxon>Agaricomycetidae</taxon>
        <taxon>Agaricales</taxon>
        <taxon>Marasmiineae</taxon>
        <taxon>Mycenaceae</taxon>
        <taxon>Favolaschia</taxon>
    </lineage>
</organism>
<dbReference type="InterPro" id="IPR011333">
    <property type="entry name" value="SKP1/BTB/POZ_sf"/>
</dbReference>
<dbReference type="Proteomes" id="UP001362999">
    <property type="component" value="Unassembled WGS sequence"/>
</dbReference>
<comment type="caution">
    <text evidence="2">The sequence shown here is derived from an EMBL/GenBank/DDBJ whole genome shotgun (WGS) entry which is preliminary data.</text>
</comment>
<reference evidence="2 3" key="1">
    <citation type="journal article" date="2024" name="J Genomics">
        <title>Draft genome sequencing and assembly of Favolaschia claudopus CIRM-BRFM 2984 isolated from oak limbs.</title>
        <authorList>
            <person name="Navarro D."/>
            <person name="Drula E."/>
            <person name="Chaduli D."/>
            <person name="Cazenave R."/>
            <person name="Ahrendt S."/>
            <person name="Wang J."/>
            <person name="Lipzen A."/>
            <person name="Daum C."/>
            <person name="Barry K."/>
            <person name="Grigoriev I.V."/>
            <person name="Favel A."/>
            <person name="Rosso M.N."/>
            <person name="Martin F."/>
        </authorList>
    </citation>
    <scope>NUCLEOTIDE SEQUENCE [LARGE SCALE GENOMIC DNA]</scope>
    <source>
        <strain evidence="2 3">CIRM-BRFM 2984</strain>
    </source>
</reference>
<sequence>MAEATPSIAPFTSSAPFDDPNADTILRSSDGVEFRVYRLILSSASPFFKDMFSLPQGRSEDPSIPNIPFSESGRILDRFLRIWYPGATAAGFDNLEQLAEVIQLALLRIYVEKHCVSAFAIACRYVWKDLAKLAAKQSLNLDLPSIFNTSAANPYLRHITGDQFQALLIYHHACGQAACVAGRLLPWTDAEYAWNKCTAASCEACPHYSDIPGRGRVVPRAWIFTYLDEAGAALEQRPGANVENPALLVAAQTKAMSCPNGAYGTPSCRNHGLQDLSKFVTDTYVPAINEAINGVTLQI</sequence>
<dbReference type="EMBL" id="JAWWNJ010000157">
    <property type="protein sequence ID" value="KAK6980685.1"/>
    <property type="molecule type" value="Genomic_DNA"/>
</dbReference>
<gene>
    <name evidence="2" type="ORF">R3P38DRAFT_3465912</name>
</gene>
<name>A0AAV9ZEC1_9AGAR</name>
<dbReference type="AlphaFoldDB" id="A0AAV9ZEC1"/>
<dbReference type="InterPro" id="IPR000210">
    <property type="entry name" value="BTB/POZ_dom"/>
</dbReference>
<evidence type="ECO:0000259" key="1">
    <source>
        <dbReference type="PROSITE" id="PS50097"/>
    </source>
</evidence>
<dbReference type="PROSITE" id="PS50097">
    <property type="entry name" value="BTB"/>
    <property type="match status" value="1"/>
</dbReference>
<dbReference type="SMART" id="SM00225">
    <property type="entry name" value="BTB"/>
    <property type="match status" value="1"/>
</dbReference>
<dbReference type="Pfam" id="PF00651">
    <property type="entry name" value="BTB"/>
    <property type="match status" value="1"/>
</dbReference>
<accession>A0AAV9ZEC1</accession>
<protein>
    <recommendedName>
        <fullName evidence="1">BTB domain-containing protein</fullName>
    </recommendedName>
</protein>
<evidence type="ECO:0000313" key="3">
    <source>
        <dbReference type="Proteomes" id="UP001362999"/>
    </source>
</evidence>
<feature type="domain" description="BTB" evidence="1">
    <location>
        <begin position="22"/>
        <end position="86"/>
    </location>
</feature>